<dbReference type="Proteomes" id="UP001301350">
    <property type="component" value="Unassembled WGS sequence"/>
</dbReference>
<dbReference type="PROSITE" id="PS50213">
    <property type="entry name" value="FAS1"/>
    <property type="match status" value="1"/>
</dbReference>
<dbReference type="PANTHER" id="PTHR10900">
    <property type="entry name" value="PERIOSTIN-RELATED"/>
    <property type="match status" value="1"/>
</dbReference>
<name>A0AAV9IPX1_CYACA</name>
<dbReference type="FunFam" id="2.30.180.10:FF:000032">
    <property type="entry name" value="Fasciclin domain-containing protein, putative"/>
    <property type="match status" value="1"/>
</dbReference>
<feature type="chain" id="PRO_5043395726" description="FAS1 domain-containing protein" evidence="1">
    <location>
        <begin position="29"/>
        <end position="175"/>
    </location>
</feature>
<dbReference type="InterPro" id="IPR050904">
    <property type="entry name" value="Adhesion/Biosynth-related"/>
</dbReference>
<reference evidence="3 4" key="1">
    <citation type="submission" date="2022-07" db="EMBL/GenBank/DDBJ databases">
        <title>Genome-wide signatures of adaptation to extreme environments.</title>
        <authorList>
            <person name="Cho C.H."/>
            <person name="Yoon H.S."/>
        </authorList>
    </citation>
    <scope>NUCLEOTIDE SEQUENCE [LARGE SCALE GENOMIC DNA]</scope>
    <source>
        <strain evidence="3 4">DBV 063 E5</strain>
    </source>
</reference>
<organism evidence="3 4">
    <name type="scientific">Cyanidium caldarium</name>
    <name type="common">Red alga</name>
    <dbReference type="NCBI Taxonomy" id="2771"/>
    <lineage>
        <taxon>Eukaryota</taxon>
        <taxon>Rhodophyta</taxon>
        <taxon>Bangiophyceae</taxon>
        <taxon>Cyanidiales</taxon>
        <taxon>Cyanidiaceae</taxon>
        <taxon>Cyanidium</taxon>
    </lineage>
</organism>
<evidence type="ECO:0000256" key="1">
    <source>
        <dbReference type="SAM" id="SignalP"/>
    </source>
</evidence>
<evidence type="ECO:0000313" key="4">
    <source>
        <dbReference type="Proteomes" id="UP001301350"/>
    </source>
</evidence>
<keyword evidence="4" id="KW-1185">Reference proteome</keyword>
<dbReference type="Pfam" id="PF02469">
    <property type="entry name" value="Fasciclin"/>
    <property type="match status" value="1"/>
</dbReference>
<feature type="domain" description="FAS1" evidence="2">
    <location>
        <begin position="28"/>
        <end position="164"/>
    </location>
</feature>
<protein>
    <recommendedName>
        <fullName evidence="2">FAS1 domain-containing protein</fullName>
    </recommendedName>
</protein>
<dbReference type="EMBL" id="JANCYW010000001">
    <property type="protein sequence ID" value="KAK4534199.1"/>
    <property type="molecule type" value="Genomic_DNA"/>
</dbReference>
<keyword evidence="1" id="KW-0732">Signal</keyword>
<dbReference type="GO" id="GO:0005615">
    <property type="term" value="C:extracellular space"/>
    <property type="evidence" value="ECO:0007669"/>
    <property type="project" value="TreeGrafter"/>
</dbReference>
<dbReference type="AlphaFoldDB" id="A0AAV9IPX1"/>
<evidence type="ECO:0000259" key="2">
    <source>
        <dbReference type="PROSITE" id="PS50213"/>
    </source>
</evidence>
<dbReference type="SMART" id="SM00554">
    <property type="entry name" value="FAS1"/>
    <property type="match status" value="1"/>
</dbReference>
<gene>
    <name evidence="3" type="ORF">CDCA_CDCA01G0224</name>
</gene>
<proteinExistence type="predicted"/>
<dbReference type="SUPFAM" id="SSF82153">
    <property type="entry name" value="FAS1 domain"/>
    <property type="match status" value="1"/>
</dbReference>
<feature type="signal peptide" evidence="1">
    <location>
        <begin position="1"/>
        <end position="28"/>
    </location>
</feature>
<dbReference type="PANTHER" id="PTHR10900:SF77">
    <property type="entry name" value="FI19380P1"/>
    <property type="match status" value="1"/>
</dbReference>
<accession>A0AAV9IPX1</accession>
<sequence>MKRSFVAILSAVCWILFALLSATRPLHAQSLSEVEREHPDISTFVTLTNETLGSELSTIAARHETITVFAPDNSAFDALPHAVLDRLHTNHTLLKDVLLNHILRGNITAHDLLGEGLIEAKTLYDNSSVLINATNTSITVDGNKVITPDVFFDLGVIHIIDGVLVPTNLRHELLG</sequence>
<dbReference type="Gene3D" id="2.30.180.10">
    <property type="entry name" value="FAS1 domain"/>
    <property type="match status" value="1"/>
</dbReference>
<dbReference type="InterPro" id="IPR036378">
    <property type="entry name" value="FAS1_dom_sf"/>
</dbReference>
<comment type="caution">
    <text evidence="3">The sequence shown here is derived from an EMBL/GenBank/DDBJ whole genome shotgun (WGS) entry which is preliminary data.</text>
</comment>
<evidence type="ECO:0000313" key="3">
    <source>
        <dbReference type="EMBL" id="KAK4534199.1"/>
    </source>
</evidence>
<dbReference type="InterPro" id="IPR000782">
    <property type="entry name" value="FAS1_domain"/>
</dbReference>